<evidence type="ECO:0000256" key="1">
    <source>
        <dbReference type="ARBA" id="ARBA00009156"/>
    </source>
</evidence>
<comment type="caution">
    <text evidence="10">The sequence shown here is derived from an EMBL/GenBank/DDBJ whole genome shotgun (WGS) entry which is preliminary data.</text>
</comment>
<evidence type="ECO:0000313" key="10">
    <source>
        <dbReference type="EMBL" id="RDY26374.1"/>
    </source>
</evidence>
<keyword evidence="7" id="KW-0684">Rhamnose metabolism</keyword>
<dbReference type="InterPro" id="IPR018484">
    <property type="entry name" value="FGGY_N"/>
</dbReference>
<keyword evidence="2" id="KW-0808">Transferase</keyword>
<dbReference type="GO" id="GO:0006071">
    <property type="term" value="P:glycerol metabolic process"/>
    <property type="evidence" value="ECO:0007669"/>
    <property type="project" value="TreeGrafter"/>
</dbReference>
<dbReference type="PANTHER" id="PTHR10196">
    <property type="entry name" value="SUGAR KINASE"/>
    <property type="match status" value="1"/>
</dbReference>
<keyword evidence="6" id="KW-1015">Disulfide bond</keyword>
<evidence type="ECO:0000256" key="6">
    <source>
        <dbReference type="ARBA" id="ARBA00023157"/>
    </source>
</evidence>
<dbReference type="GO" id="GO:0019301">
    <property type="term" value="P:rhamnose catabolic process"/>
    <property type="evidence" value="ECO:0007669"/>
    <property type="project" value="InterPro"/>
</dbReference>
<protein>
    <submittedName>
        <fullName evidence="10">Rhamnulokinase</fullName>
    </submittedName>
</protein>
<dbReference type="SUPFAM" id="SSF53067">
    <property type="entry name" value="Actin-like ATPase domain"/>
    <property type="match status" value="2"/>
</dbReference>
<dbReference type="GO" id="GO:0005829">
    <property type="term" value="C:cytosol"/>
    <property type="evidence" value="ECO:0007669"/>
    <property type="project" value="TreeGrafter"/>
</dbReference>
<evidence type="ECO:0000259" key="8">
    <source>
        <dbReference type="Pfam" id="PF00370"/>
    </source>
</evidence>
<evidence type="ECO:0000256" key="2">
    <source>
        <dbReference type="ARBA" id="ARBA00022679"/>
    </source>
</evidence>
<evidence type="ECO:0000259" key="9">
    <source>
        <dbReference type="Pfam" id="PF02782"/>
    </source>
</evidence>
<dbReference type="PIRSF" id="PIRSF000538">
    <property type="entry name" value="GlpK"/>
    <property type="match status" value="1"/>
</dbReference>
<dbReference type="PANTHER" id="PTHR10196:SF93">
    <property type="entry name" value="L-RHAMNULOKINASE"/>
    <property type="match status" value="1"/>
</dbReference>
<dbReference type="GO" id="GO:0005524">
    <property type="term" value="F:ATP binding"/>
    <property type="evidence" value="ECO:0007669"/>
    <property type="project" value="UniProtKB-KW"/>
</dbReference>
<dbReference type="InterPro" id="IPR043129">
    <property type="entry name" value="ATPase_NBD"/>
</dbReference>
<evidence type="ECO:0000256" key="3">
    <source>
        <dbReference type="ARBA" id="ARBA00022741"/>
    </source>
</evidence>
<dbReference type="InterPro" id="IPR018485">
    <property type="entry name" value="FGGY_C"/>
</dbReference>
<evidence type="ECO:0000256" key="4">
    <source>
        <dbReference type="ARBA" id="ARBA00022777"/>
    </source>
</evidence>
<dbReference type="GO" id="GO:0008993">
    <property type="term" value="F:rhamnulokinase activity"/>
    <property type="evidence" value="ECO:0007669"/>
    <property type="project" value="InterPro"/>
</dbReference>
<dbReference type="CDD" id="cd07771">
    <property type="entry name" value="ASKHA_NBD_FGGY_RhaB-like"/>
    <property type="match status" value="1"/>
</dbReference>
<evidence type="ECO:0000256" key="7">
    <source>
        <dbReference type="ARBA" id="ARBA00023308"/>
    </source>
</evidence>
<dbReference type="GO" id="GO:0004370">
    <property type="term" value="F:glycerol kinase activity"/>
    <property type="evidence" value="ECO:0007669"/>
    <property type="project" value="TreeGrafter"/>
</dbReference>
<dbReference type="InterPro" id="IPR013449">
    <property type="entry name" value="Rhamnulokinase"/>
</dbReference>
<feature type="domain" description="Carbohydrate kinase FGGY N-terminal" evidence="8">
    <location>
        <begin position="10"/>
        <end position="249"/>
    </location>
</feature>
<accession>A0A371J103</accession>
<keyword evidence="4 10" id="KW-0418">Kinase</keyword>
<evidence type="ECO:0000256" key="5">
    <source>
        <dbReference type="ARBA" id="ARBA00022840"/>
    </source>
</evidence>
<dbReference type="Pfam" id="PF00370">
    <property type="entry name" value="FGGY_N"/>
    <property type="match status" value="1"/>
</dbReference>
<keyword evidence="5" id="KW-0067">ATP-binding</keyword>
<gene>
    <name evidence="10" type="ORF">CHL78_013645</name>
</gene>
<keyword evidence="11" id="KW-1185">Reference proteome</keyword>
<dbReference type="AlphaFoldDB" id="A0A371J103"/>
<proteinExistence type="inferred from homology"/>
<evidence type="ECO:0000313" key="11">
    <source>
        <dbReference type="Proteomes" id="UP000215694"/>
    </source>
</evidence>
<dbReference type="RefSeq" id="WP_094368810.1">
    <property type="nucleotide sequence ID" value="NZ_NOJY02000028.1"/>
</dbReference>
<keyword evidence="3" id="KW-0547">Nucleotide-binding</keyword>
<dbReference type="EMBL" id="NOJY02000028">
    <property type="protein sequence ID" value="RDY26374.1"/>
    <property type="molecule type" value="Genomic_DNA"/>
</dbReference>
<dbReference type="InterPro" id="IPR000577">
    <property type="entry name" value="Carb_kinase_FGGY"/>
</dbReference>
<dbReference type="OrthoDB" id="9761504at2"/>
<reference evidence="10 11" key="1">
    <citation type="journal article" date="2017" name="Genome Announc.">
        <title>Draft Genome Sequence of Romboutsia weinsteinii sp. nov. Strain CCRI-19649(T) Isolated from Surface Water.</title>
        <authorList>
            <person name="Maheux A.F."/>
            <person name="Boudreau D.K."/>
            <person name="Berube E."/>
            <person name="Boissinot M."/>
            <person name="Cantin P."/>
            <person name="Raymond F."/>
            <person name="Corbeil J."/>
            <person name="Omar R.F."/>
            <person name="Bergeron M.G."/>
        </authorList>
    </citation>
    <scope>NUCLEOTIDE SEQUENCE [LARGE SCALE GENOMIC DNA]</scope>
    <source>
        <strain evidence="10 11">CCRI-19649</strain>
    </source>
</reference>
<name>A0A371J103_9FIRM</name>
<organism evidence="10 11">
    <name type="scientific">Romboutsia weinsteinii</name>
    <dbReference type="NCBI Taxonomy" id="2020949"/>
    <lineage>
        <taxon>Bacteria</taxon>
        <taxon>Bacillati</taxon>
        <taxon>Bacillota</taxon>
        <taxon>Clostridia</taxon>
        <taxon>Peptostreptococcales</taxon>
        <taxon>Peptostreptococcaceae</taxon>
        <taxon>Romboutsia</taxon>
    </lineage>
</organism>
<dbReference type="Gene3D" id="3.30.420.40">
    <property type="match status" value="2"/>
</dbReference>
<dbReference type="Pfam" id="PF02782">
    <property type="entry name" value="FGGY_C"/>
    <property type="match status" value="1"/>
</dbReference>
<comment type="similarity">
    <text evidence="1">Belongs to the FGGY kinase family.</text>
</comment>
<dbReference type="Proteomes" id="UP000215694">
    <property type="component" value="Unassembled WGS sequence"/>
</dbReference>
<feature type="domain" description="Carbohydrate kinase FGGY C-terminal" evidence="9">
    <location>
        <begin position="261"/>
        <end position="450"/>
    </location>
</feature>
<sequence length="500" mass="56699">MNINKIDKKVLAFDFGASSGRAMLGTFNGDTIHIEEIHRFSNDPVILGGTMYWDVLRLFFEIKQSLIKSKPYGKIDSIGIDTWGVDFALLDEYGQLLENPIHYRDGRTSGMIEKSFEKISKDEFYDITGNQFMEINTAFQLLSLKEKRPYLLERADVMLLMPDLFNYFLTGRKVTEKSIASTSQLFDAKNRTWSNKVIELLDLPKNLFTEIVPSGTIIGKISEDISEELKIDMCDVIAVSGHDTQSALVSVPTQDDDFVFLSCGTWSLLGTELNEPIINEKSSNYNITNEGSYDDKSSFLKNIIGLWLIQESRRQWIREGIDYSFGELEGMAQNAQPFQSFIDPDDPVFVPAGNIPKRIQEYCLKTGQKVPANKAEIVRCINESLAMKYRYSLEEIKDCTGKTYDKMYMLGGGIQSKLLCQMTANACQIEVSAGPIEATVLGNIAIQLMATNEIKSLKEARKIIENSQDIYMYSPKDTVLWEDAYERFKDLIKSREVVTC</sequence>